<dbReference type="Gene3D" id="1.10.510.10">
    <property type="entry name" value="Transferase(Phosphotransferase) domain 1"/>
    <property type="match status" value="1"/>
</dbReference>
<gene>
    <name evidence="6" type="ORF">Indivirus_3_13</name>
</gene>
<dbReference type="InterPro" id="IPR017441">
    <property type="entry name" value="Protein_kinase_ATP_BS"/>
</dbReference>
<keyword evidence="6" id="KW-0418">Kinase</keyword>
<dbReference type="CDD" id="cd14016">
    <property type="entry name" value="STKc_CK1"/>
    <property type="match status" value="1"/>
</dbReference>
<evidence type="ECO:0000256" key="1">
    <source>
        <dbReference type="ARBA" id="ARBA00012513"/>
    </source>
</evidence>
<dbReference type="Pfam" id="PF00069">
    <property type="entry name" value="Pkinase"/>
    <property type="match status" value="1"/>
</dbReference>
<dbReference type="GO" id="GO:0004674">
    <property type="term" value="F:protein serine/threonine kinase activity"/>
    <property type="evidence" value="ECO:0007669"/>
    <property type="project" value="UniProtKB-KW"/>
</dbReference>
<reference evidence="6" key="1">
    <citation type="journal article" date="2017" name="Science">
        <title>Giant viruses with an expanded complement of translation system components.</title>
        <authorList>
            <person name="Schulz F."/>
            <person name="Yutin N."/>
            <person name="Ivanova N.N."/>
            <person name="Ortega D.R."/>
            <person name="Lee T.K."/>
            <person name="Vierheilig J."/>
            <person name="Daims H."/>
            <person name="Horn M."/>
            <person name="Wagner M."/>
            <person name="Jensen G.J."/>
            <person name="Kyrpides N.C."/>
            <person name="Koonin E.V."/>
            <person name="Woyke T."/>
        </authorList>
    </citation>
    <scope>NUCLEOTIDE SEQUENCE</scope>
    <source>
        <strain evidence="6">ILV1</strain>
    </source>
</reference>
<dbReference type="GO" id="GO:0005524">
    <property type="term" value="F:ATP binding"/>
    <property type="evidence" value="ECO:0007669"/>
    <property type="project" value="UniProtKB-UniRule"/>
</dbReference>
<dbReference type="InterPro" id="IPR050235">
    <property type="entry name" value="CK1_Ser-Thr_kinase"/>
</dbReference>
<protein>
    <recommendedName>
        <fullName evidence="1">non-specific serine/threonine protein kinase</fullName>
        <ecNumber evidence="1">2.7.11.1</ecNumber>
    </recommendedName>
</protein>
<keyword evidence="3 4" id="KW-0067">ATP-binding</keyword>
<keyword evidence="2 4" id="KW-0547">Nucleotide-binding</keyword>
<feature type="binding site" evidence="4">
    <location>
        <position position="47"/>
    </location>
    <ligand>
        <name>ATP</name>
        <dbReference type="ChEBI" id="CHEBI:30616"/>
    </ligand>
</feature>
<organism evidence="6">
    <name type="scientific">Indivirus ILV1</name>
    <dbReference type="NCBI Taxonomy" id="1977633"/>
    <lineage>
        <taxon>Viruses</taxon>
        <taxon>Varidnaviria</taxon>
        <taxon>Bamfordvirae</taxon>
        <taxon>Nucleocytoviricota</taxon>
        <taxon>Megaviricetes</taxon>
        <taxon>Imitervirales</taxon>
        <taxon>Mimiviridae</taxon>
        <taxon>Klosneuvirinae</taxon>
        <taxon>Indivirus</taxon>
    </lineage>
</organism>
<dbReference type="PANTHER" id="PTHR11909">
    <property type="entry name" value="CASEIN KINASE-RELATED"/>
    <property type="match status" value="1"/>
</dbReference>
<dbReference type="PROSITE" id="PS00107">
    <property type="entry name" value="PROTEIN_KINASE_ATP"/>
    <property type="match status" value="1"/>
</dbReference>
<accession>A0A1V0SDQ4</accession>
<dbReference type="PROSITE" id="PS00108">
    <property type="entry name" value="PROTEIN_KINASE_ST"/>
    <property type="match status" value="1"/>
</dbReference>
<evidence type="ECO:0000313" key="6">
    <source>
        <dbReference type="EMBL" id="ARF09764.1"/>
    </source>
</evidence>
<evidence type="ECO:0000256" key="3">
    <source>
        <dbReference type="ARBA" id="ARBA00022840"/>
    </source>
</evidence>
<keyword evidence="6" id="KW-0808">Transferase</keyword>
<keyword evidence="6" id="KW-0723">Serine/threonine-protein kinase</keyword>
<dbReference type="InterPro" id="IPR000719">
    <property type="entry name" value="Prot_kinase_dom"/>
</dbReference>
<proteinExistence type="predicted"/>
<name>A0A1V0SDQ4_9VIRU</name>
<dbReference type="InterPro" id="IPR008271">
    <property type="entry name" value="Ser/Thr_kinase_AS"/>
</dbReference>
<dbReference type="SMART" id="SM00220">
    <property type="entry name" value="S_TKc"/>
    <property type="match status" value="1"/>
</dbReference>
<evidence type="ECO:0000256" key="2">
    <source>
        <dbReference type="ARBA" id="ARBA00022741"/>
    </source>
</evidence>
<dbReference type="EC" id="2.7.11.1" evidence="1"/>
<feature type="domain" description="Protein kinase" evidence="5">
    <location>
        <begin position="19"/>
        <end position="283"/>
    </location>
</feature>
<sequence>MGLNMKLDKGEKRKLLNDYLIIEQLGSGSFGEVYLAQYKGGGYVAVKVEEKKKVQRVYNEYKIYKHLHDNKFNTGLPKIYDYLQSDDYNILVMQLLGPSLEDLFNKEHRRFKSNTVYLIAIQIITLLEKLHTSGYIHRDIKPNNFLIGRDENMGQIYMMDFGLSKKYIEDNSHIKMKNGRSLIGTARYASVNMHMGFEPSRRDDLESVGYMLVYFLKGSLPWQGIKKKRKYKQIETIGDSKMCTSLENLCEDLPSCFKNYIKYCRKLKFDETPDYNHMRNMFVKSSSSRHIEPKFEWIK</sequence>
<dbReference type="PROSITE" id="PS50011">
    <property type="entry name" value="PROTEIN_KINASE_DOM"/>
    <property type="match status" value="1"/>
</dbReference>
<dbReference type="InterPro" id="IPR011009">
    <property type="entry name" value="Kinase-like_dom_sf"/>
</dbReference>
<evidence type="ECO:0000256" key="4">
    <source>
        <dbReference type="PROSITE-ProRule" id="PRU10141"/>
    </source>
</evidence>
<evidence type="ECO:0000259" key="5">
    <source>
        <dbReference type="PROSITE" id="PS50011"/>
    </source>
</evidence>
<dbReference type="SUPFAM" id="SSF56112">
    <property type="entry name" value="Protein kinase-like (PK-like)"/>
    <property type="match status" value="1"/>
</dbReference>
<dbReference type="EMBL" id="KY684087">
    <property type="protein sequence ID" value="ARF09764.1"/>
    <property type="molecule type" value="Genomic_DNA"/>
</dbReference>